<dbReference type="InterPro" id="IPR001128">
    <property type="entry name" value="Cyt_P450"/>
</dbReference>
<accession>A0A0H2UAZ4</accession>
<dbReference type="PANTHER" id="PTHR24305:SF166">
    <property type="entry name" value="CYTOCHROME P450 12A4, MITOCHONDRIAL-RELATED"/>
    <property type="match status" value="1"/>
</dbReference>
<dbReference type="AlphaFoldDB" id="A0A0H2UAZ4"/>
<dbReference type="EMBL" id="GL877134">
    <property type="protein sequence ID" value="KLU93172.1"/>
    <property type="molecule type" value="Genomic_DNA"/>
</dbReference>
<comment type="similarity">
    <text evidence="1">Belongs to the cytochrome P450 family.</text>
</comment>
<organism evidence="5">
    <name type="scientific">Magnaporthiopsis poae (strain ATCC 64411 / 73-15)</name>
    <name type="common">Kentucky bluegrass fungus</name>
    <name type="synonym">Magnaporthe poae</name>
    <dbReference type="NCBI Taxonomy" id="644358"/>
    <lineage>
        <taxon>Eukaryota</taxon>
        <taxon>Fungi</taxon>
        <taxon>Dikarya</taxon>
        <taxon>Ascomycota</taxon>
        <taxon>Pezizomycotina</taxon>
        <taxon>Sordariomycetes</taxon>
        <taxon>Sordariomycetidae</taxon>
        <taxon>Magnaporthales</taxon>
        <taxon>Magnaporthaceae</taxon>
        <taxon>Magnaporthiopsis</taxon>
    </lineage>
</organism>
<dbReference type="InterPro" id="IPR036396">
    <property type="entry name" value="Cyt_P450_sf"/>
</dbReference>
<evidence type="ECO:0000256" key="1">
    <source>
        <dbReference type="ARBA" id="ARBA00010617"/>
    </source>
</evidence>
<keyword evidence="3" id="KW-0479">Metal-binding</keyword>
<dbReference type="PANTHER" id="PTHR24305">
    <property type="entry name" value="CYTOCHROME P450"/>
    <property type="match status" value="1"/>
</dbReference>
<dbReference type="GO" id="GO:0005506">
    <property type="term" value="F:iron ion binding"/>
    <property type="evidence" value="ECO:0007669"/>
    <property type="project" value="InterPro"/>
</dbReference>
<keyword evidence="2" id="KW-0349">Heme</keyword>
<protein>
    <recommendedName>
        <fullName evidence="6">Cytochrome P450</fullName>
    </recommendedName>
</protein>
<feature type="non-terminal residue" evidence="5">
    <location>
        <position position="454"/>
    </location>
</feature>
<evidence type="ECO:0008006" key="6">
    <source>
        <dbReference type="Google" id="ProtNLM"/>
    </source>
</evidence>
<dbReference type="GO" id="GO:0020037">
    <property type="term" value="F:heme binding"/>
    <property type="evidence" value="ECO:0007669"/>
    <property type="project" value="InterPro"/>
</dbReference>
<dbReference type="OrthoDB" id="1470350at2759"/>
<dbReference type="InterPro" id="IPR050121">
    <property type="entry name" value="Cytochrome_P450_monoxygenase"/>
</dbReference>
<evidence type="ECO:0000256" key="3">
    <source>
        <dbReference type="ARBA" id="ARBA00022723"/>
    </source>
</evidence>
<name>A0A0H2UAZ4_MAGP6</name>
<dbReference type="Pfam" id="PF00067">
    <property type="entry name" value="p450"/>
    <property type="match status" value="1"/>
</dbReference>
<keyword evidence="4" id="KW-0408">Iron</keyword>
<gene>
    <name evidence="5" type="ORF">MAPG_12109</name>
</gene>
<evidence type="ECO:0000313" key="5">
    <source>
        <dbReference type="EMBL" id="KLU93172.1"/>
    </source>
</evidence>
<evidence type="ECO:0000256" key="4">
    <source>
        <dbReference type="ARBA" id="ARBA00023004"/>
    </source>
</evidence>
<dbReference type="Gene3D" id="1.10.630.10">
    <property type="entry name" value="Cytochrome P450"/>
    <property type="match status" value="1"/>
</dbReference>
<evidence type="ECO:0000256" key="2">
    <source>
        <dbReference type="ARBA" id="ARBA00022617"/>
    </source>
</evidence>
<dbReference type="VEuPathDB" id="FungiDB:MAPG_12109"/>
<dbReference type="SUPFAM" id="SSF48264">
    <property type="entry name" value="Cytochrome P450"/>
    <property type="match status" value="1"/>
</dbReference>
<reference evidence="5" key="2">
    <citation type="submission" date="2011-03" db="EMBL/GenBank/DDBJ databases">
        <title>Annotation of Magnaporthe poae ATCC 64411.</title>
        <authorList>
            <person name="Ma L.-J."/>
            <person name="Dead R."/>
            <person name="Young S.K."/>
            <person name="Zeng Q."/>
            <person name="Gargeya S."/>
            <person name="Fitzgerald M."/>
            <person name="Haas B."/>
            <person name="Abouelleil A."/>
            <person name="Alvarado L."/>
            <person name="Arachchi H.M."/>
            <person name="Berlin A."/>
            <person name="Brown A."/>
            <person name="Chapman S.B."/>
            <person name="Chen Z."/>
            <person name="Dunbar C."/>
            <person name="Freedman E."/>
            <person name="Gearin G."/>
            <person name="Gellesch M."/>
            <person name="Goldberg J."/>
            <person name="Griggs A."/>
            <person name="Gujja S."/>
            <person name="Heiman D."/>
            <person name="Howarth C."/>
            <person name="Larson L."/>
            <person name="Lui A."/>
            <person name="MacDonald P.J.P."/>
            <person name="Mehta T."/>
            <person name="Montmayeur A."/>
            <person name="Murphy C."/>
            <person name="Neiman D."/>
            <person name="Pearson M."/>
            <person name="Priest M."/>
            <person name="Roberts A."/>
            <person name="Saif S."/>
            <person name="Shea T."/>
            <person name="Shenoy N."/>
            <person name="Sisk P."/>
            <person name="Stolte C."/>
            <person name="Sykes S."/>
            <person name="Yandava C."/>
            <person name="Wortman J."/>
            <person name="Nusbaum C."/>
            <person name="Birren B."/>
        </authorList>
    </citation>
    <scope>NUCLEOTIDE SEQUENCE</scope>
    <source>
        <strain evidence="5">ATCC 64411</strain>
    </source>
</reference>
<sequence>MAILTLAVAGLALYWVFTLIRGLLANIAKAKKTNLRYLVVFCCPENNVWYEVQKLVLPIMKALMPASWWDNWLFVTKKDWAYHGGQRPWDRMGECFLAVSPGAIMLYTRSPDVIQRIMSRREDFTKPTYLYQLIARYGDNVVTTEGAVWRMHRRATRIIFSEKLVTRAFAEAIRQTEAMVRHWGNKNKNNGDGSNDVITATVQDLARDTMTLALNTIGSVGFGMRFPWPNEPPAKDADPKMLKYTTVAPGSKHTMTFPTSLEAVLEHTLPLVIFPSWLLRCLPFGWARTAFAADVTYQHHMAELLSQRKQELLESSSNGRNNDDEEQGIDIIQSMLKSCRPMGSSSNSSNDDKRDAGIPLTDVEIIGNAFVLILAGHETSGDVLHFALLHLALNPSAQLALQADLDRIAGVAAPAAAEDGVKRPRPSWDQVRAMLSGMPGAVVNETMRFMPPVV</sequence>
<proteinExistence type="inferred from homology"/>
<dbReference type="GO" id="GO:0004497">
    <property type="term" value="F:monooxygenase activity"/>
    <property type="evidence" value="ECO:0007669"/>
    <property type="project" value="InterPro"/>
</dbReference>
<dbReference type="GO" id="GO:0016705">
    <property type="term" value="F:oxidoreductase activity, acting on paired donors, with incorporation or reduction of molecular oxygen"/>
    <property type="evidence" value="ECO:0007669"/>
    <property type="project" value="InterPro"/>
</dbReference>
<reference evidence="5" key="1">
    <citation type="submission" date="2010-05" db="EMBL/GenBank/DDBJ databases">
        <title>The Genome Sequence of Magnaporthe poae strain ATCC 64411.</title>
        <authorList>
            <consortium name="The Broad Institute Genome Sequencing Platform"/>
            <consortium name="Broad Institute Genome Sequencing Center for Infectious Disease"/>
            <person name="Ma L.-J."/>
            <person name="Dead R."/>
            <person name="Young S."/>
            <person name="Zeng Q."/>
            <person name="Koehrsen M."/>
            <person name="Alvarado L."/>
            <person name="Berlin A."/>
            <person name="Chapman S.B."/>
            <person name="Chen Z."/>
            <person name="Freedman E."/>
            <person name="Gellesch M."/>
            <person name="Goldberg J."/>
            <person name="Griggs A."/>
            <person name="Gujja S."/>
            <person name="Heilman E.R."/>
            <person name="Heiman D."/>
            <person name="Hepburn T."/>
            <person name="Howarth C."/>
            <person name="Jen D."/>
            <person name="Larson L."/>
            <person name="Mehta T."/>
            <person name="Neiman D."/>
            <person name="Pearson M."/>
            <person name="Roberts A."/>
            <person name="Saif S."/>
            <person name="Shea T."/>
            <person name="Shenoy N."/>
            <person name="Sisk P."/>
            <person name="Stolte C."/>
            <person name="Sykes S."/>
            <person name="Walk T."/>
            <person name="White J."/>
            <person name="Yandava C."/>
            <person name="Haas B."/>
            <person name="Nusbaum C."/>
            <person name="Birren B."/>
        </authorList>
    </citation>
    <scope>NUCLEOTIDE SEQUENCE</scope>
    <source>
        <strain evidence="5">ATCC 64411</strain>
    </source>
</reference>